<organism evidence="1 2">
    <name type="scientific">Heracleum sosnowskyi</name>
    <dbReference type="NCBI Taxonomy" id="360622"/>
    <lineage>
        <taxon>Eukaryota</taxon>
        <taxon>Viridiplantae</taxon>
        <taxon>Streptophyta</taxon>
        <taxon>Embryophyta</taxon>
        <taxon>Tracheophyta</taxon>
        <taxon>Spermatophyta</taxon>
        <taxon>Magnoliopsida</taxon>
        <taxon>eudicotyledons</taxon>
        <taxon>Gunneridae</taxon>
        <taxon>Pentapetalae</taxon>
        <taxon>asterids</taxon>
        <taxon>campanulids</taxon>
        <taxon>Apiales</taxon>
        <taxon>Apiaceae</taxon>
        <taxon>Apioideae</taxon>
        <taxon>apioid superclade</taxon>
        <taxon>Tordylieae</taxon>
        <taxon>Tordyliinae</taxon>
        <taxon>Heracleum</taxon>
    </lineage>
</organism>
<dbReference type="Gene3D" id="3.30.420.10">
    <property type="entry name" value="Ribonuclease H-like superfamily/Ribonuclease H"/>
    <property type="match status" value="1"/>
</dbReference>
<dbReference type="InterPro" id="IPR036397">
    <property type="entry name" value="RNaseH_sf"/>
</dbReference>
<evidence type="ECO:0000313" key="1">
    <source>
        <dbReference type="EMBL" id="KAK1394713.1"/>
    </source>
</evidence>
<dbReference type="GO" id="GO:0003676">
    <property type="term" value="F:nucleic acid binding"/>
    <property type="evidence" value="ECO:0007669"/>
    <property type="project" value="InterPro"/>
</dbReference>
<name>A0AAD8N4Q3_9APIA</name>
<reference evidence="1" key="1">
    <citation type="submission" date="2023-02" db="EMBL/GenBank/DDBJ databases">
        <title>Genome of toxic invasive species Heracleum sosnowskyi carries increased number of genes despite the absence of recent whole-genome duplications.</title>
        <authorList>
            <person name="Schelkunov M."/>
            <person name="Shtratnikova V."/>
            <person name="Makarenko M."/>
            <person name="Klepikova A."/>
            <person name="Omelchenko D."/>
            <person name="Novikova G."/>
            <person name="Obukhova E."/>
            <person name="Bogdanov V."/>
            <person name="Penin A."/>
            <person name="Logacheva M."/>
        </authorList>
    </citation>
    <scope>NUCLEOTIDE SEQUENCE</scope>
    <source>
        <strain evidence="1">Hsosn_3</strain>
        <tissue evidence="1">Leaf</tissue>
    </source>
</reference>
<reference evidence="1" key="2">
    <citation type="submission" date="2023-05" db="EMBL/GenBank/DDBJ databases">
        <authorList>
            <person name="Schelkunov M.I."/>
        </authorList>
    </citation>
    <scope>NUCLEOTIDE SEQUENCE</scope>
    <source>
        <strain evidence="1">Hsosn_3</strain>
        <tissue evidence="1">Leaf</tissue>
    </source>
</reference>
<dbReference type="SUPFAM" id="SSF53098">
    <property type="entry name" value="Ribonuclease H-like"/>
    <property type="match status" value="1"/>
</dbReference>
<sequence>MKEETQEHIFWDCEVAQWAWSFVSSWWGIKVLKGDIMQNLAHFKSPSLKVAWGITWSVTLWTLWLGRNQLILVWCQSVNLLEESATWSSNPARSIIRSNKNRIGNLYNINAELVGFIDGAWKMGMNQEIQAGIGGYLKDKEGNLLFIFSGPVKALSAIQSEFEAMMFLVIKILESPWCNNHCLIYSDSLELVKRIQRIRLGHDHECEERIKDFLLVAKVEFKKVDRILNCEADNLAKQGATRQKMGLVDDQFLAEFDDDWVSDLVVEAGAVA</sequence>
<dbReference type="InterPro" id="IPR012337">
    <property type="entry name" value="RNaseH-like_sf"/>
</dbReference>
<accession>A0AAD8N4Q3</accession>
<dbReference type="AlphaFoldDB" id="A0AAD8N4Q3"/>
<evidence type="ECO:0000313" key="2">
    <source>
        <dbReference type="Proteomes" id="UP001237642"/>
    </source>
</evidence>
<dbReference type="InterPro" id="IPR044730">
    <property type="entry name" value="RNase_H-like_dom_plant"/>
</dbReference>
<gene>
    <name evidence="1" type="ORF">POM88_013769</name>
</gene>
<dbReference type="EMBL" id="JAUIZM010000003">
    <property type="protein sequence ID" value="KAK1394713.1"/>
    <property type="molecule type" value="Genomic_DNA"/>
</dbReference>
<comment type="caution">
    <text evidence="1">The sequence shown here is derived from an EMBL/GenBank/DDBJ whole genome shotgun (WGS) entry which is preliminary data.</text>
</comment>
<proteinExistence type="predicted"/>
<dbReference type="CDD" id="cd06222">
    <property type="entry name" value="RNase_H_like"/>
    <property type="match status" value="1"/>
</dbReference>
<dbReference type="Proteomes" id="UP001237642">
    <property type="component" value="Unassembled WGS sequence"/>
</dbReference>
<protein>
    <submittedName>
        <fullName evidence="1">Uncharacterized protein</fullName>
    </submittedName>
</protein>
<keyword evidence="2" id="KW-1185">Reference proteome</keyword>